<dbReference type="InterPro" id="IPR036291">
    <property type="entry name" value="NAD(P)-bd_dom_sf"/>
</dbReference>
<keyword evidence="2" id="KW-0560">Oxidoreductase</keyword>
<comment type="similarity">
    <text evidence="1">Belongs to the short-chain dehydrogenases/reductases (SDR) family.</text>
</comment>
<keyword evidence="5" id="KW-1185">Reference proteome</keyword>
<organism evidence="4 5">
    <name type="scientific">Sphingomonas oleivorans</name>
    <dbReference type="NCBI Taxonomy" id="1735121"/>
    <lineage>
        <taxon>Bacteria</taxon>
        <taxon>Pseudomonadati</taxon>
        <taxon>Pseudomonadota</taxon>
        <taxon>Alphaproteobacteria</taxon>
        <taxon>Sphingomonadales</taxon>
        <taxon>Sphingomonadaceae</taxon>
        <taxon>Sphingomonas</taxon>
    </lineage>
</organism>
<name>A0A2T5FZC9_9SPHN</name>
<dbReference type="InterPro" id="IPR002347">
    <property type="entry name" value="SDR_fam"/>
</dbReference>
<dbReference type="OrthoDB" id="9806974at2"/>
<dbReference type="InterPro" id="IPR057326">
    <property type="entry name" value="KR_dom"/>
</dbReference>
<evidence type="ECO:0000256" key="2">
    <source>
        <dbReference type="ARBA" id="ARBA00023002"/>
    </source>
</evidence>
<protein>
    <submittedName>
        <fullName evidence="4">Dehydrogenase</fullName>
    </submittedName>
</protein>
<evidence type="ECO:0000259" key="3">
    <source>
        <dbReference type="SMART" id="SM00822"/>
    </source>
</evidence>
<dbReference type="InterPro" id="IPR051122">
    <property type="entry name" value="SDR_DHRS6-like"/>
</dbReference>
<sequence length="246" mass="25670">MINRILLRTGRRFWVSLLLEGQSVVVVGGSTGIGWAIAELAAKAGARTFALSRSANAPEGAEGMIADVTDAASMEAAFGRIGQIHHLAYTAWSRQGAPPLGTLTSDHLQQTFAAKLFGALHTVRLALPHLDPLASITLTSGQVSRKYGVGSVLKGSVNAALDSAGKHLAKELAPRRVNVISPGVTDTAQWGEAGSARRQEALERVSAALPVKRVATPKELASAYLFVMTNPFVTGAVVDVDGGGLL</sequence>
<evidence type="ECO:0000313" key="5">
    <source>
        <dbReference type="Proteomes" id="UP000244162"/>
    </source>
</evidence>
<dbReference type="Pfam" id="PF13561">
    <property type="entry name" value="adh_short_C2"/>
    <property type="match status" value="1"/>
</dbReference>
<dbReference type="SMART" id="SM00822">
    <property type="entry name" value="PKS_KR"/>
    <property type="match status" value="1"/>
</dbReference>
<comment type="caution">
    <text evidence="4">The sequence shown here is derived from an EMBL/GenBank/DDBJ whole genome shotgun (WGS) entry which is preliminary data.</text>
</comment>
<dbReference type="AlphaFoldDB" id="A0A2T5FZC9"/>
<dbReference type="Gene3D" id="3.40.50.720">
    <property type="entry name" value="NAD(P)-binding Rossmann-like Domain"/>
    <property type="match status" value="1"/>
</dbReference>
<evidence type="ECO:0000313" key="4">
    <source>
        <dbReference type="EMBL" id="PTQ12060.1"/>
    </source>
</evidence>
<dbReference type="EMBL" id="NWBU01000005">
    <property type="protein sequence ID" value="PTQ12060.1"/>
    <property type="molecule type" value="Genomic_DNA"/>
</dbReference>
<proteinExistence type="inferred from homology"/>
<reference evidence="4 5" key="1">
    <citation type="submission" date="2017-09" db="EMBL/GenBank/DDBJ databases">
        <title>Sphingomonas panjinensis sp.nov., isolated from oil-contaminated soil.</title>
        <authorList>
            <person name="Wang L."/>
            <person name="Chen L."/>
        </authorList>
    </citation>
    <scope>NUCLEOTIDE SEQUENCE [LARGE SCALE GENOMIC DNA]</scope>
    <source>
        <strain evidence="4 5">FW-11</strain>
    </source>
</reference>
<dbReference type="Proteomes" id="UP000244162">
    <property type="component" value="Unassembled WGS sequence"/>
</dbReference>
<gene>
    <name evidence="4" type="ORF">CLG96_05660</name>
</gene>
<accession>A0A2T5FZC9</accession>
<dbReference type="PANTHER" id="PTHR43477:SF1">
    <property type="entry name" value="DIHYDROANTICAPSIN 7-DEHYDROGENASE"/>
    <property type="match status" value="1"/>
</dbReference>
<dbReference type="PRINTS" id="PR00081">
    <property type="entry name" value="GDHRDH"/>
</dbReference>
<evidence type="ECO:0000256" key="1">
    <source>
        <dbReference type="ARBA" id="ARBA00006484"/>
    </source>
</evidence>
<dbReference type="SUPFAM" id="SSF51735">
    <property type="entry name" value="NAD(P)-binding Rossmann-fold domains"/>
    <property type="match status" value="1"/>
</dbReference>
<feature type="domain" description="Ketoreductase" evidence="3">
    <location>
        <begin position="22"/>
        <end position="187"/>
    </location>
</feature>
<dbReference type="PANTHER" id="PTHR43477">
    <property type="entry name" value="DIHYDROANTICAPSIN 7-DEHYDROGENASE"/>
    <property type="match status" value="1"/>
</dbReference>
<dbReference type="GO" id="GO:0016491">
    <property type="term" value="F:oxidoreductase activity"/>
    <property type="evidence" value="ECO:0007669"/>
    <property type="project" value="UniProtKB-KW"/>
</dbReference>